<protein>
    <recommendedName>
        <fullName evidence="3">Hexosyltransferase</fullName>
    </recommendedName>
</protein>
<feature type="signal peptide" evidence="1">
    <location>
        <begin position="1"/>
        <end position="21"/>
    </location>
</feature>
<evidence type="ECO:0000313" key="2">
    <source>
        <dbReference type="EMBL" id="CAE0815544.1"/>
    </source>
</evidence>
<reference evidence="2" key="1">
    <citation type="submission" date="2021-01" db="EMBL/GenBank/DDBJ databases">
        <authorList>
            <person name="Corre E."/>
            <person name="Pelletier E."/>
            <person name="Niang G."/>
            <person name="Scheremetjew M."/>
            <person name="Finn R."/>
            <person name="Kale V."/>
            <person name="Holt S."/>
            <person name="Cochrane G."/>
            <person name="Meng A."/>
            <person name="Brown T."/>
            <person name="Cohen L."/>
        </authorList>
    </citation>
    <scope>NUCLEOTIDE SEQUENCE</scope>
    <source>
        <strain evidence="2">CCMP1594</strain>
    </source>
</reference>
<gene>
    <name evidence="2" type="ORF">EGYM00163_LOCUS26702</name>
</gene>
<dbReference type="AlphaFoldDB" id="A0A7S4FUJ4"/>
<accession>A0A7S4FUJ4</accession>
<proteinExistence type="predicted"/>
<name>A0A7S4FUJ4_9EUGL</name>
<sequence>MRNVALAVLAYLALWSSLAAADTEWKSLKVGGAIKDDHMLTKPRLAIILMTKNDMQMLPHWLAYHGHTFGFKNLFIVDGSTNCQSSYLRNAANAYHFHVHTTRANLTHLEALLGRMIEEKIKPRFDWVIKMDTDEFLEALTLNFSLPRHGAYNNCYGVRIDSALLPDVVADDASPLSATTAGTMPSGYMESYKFIWFTQSFKAALFNLGGHVAAQAACGVSEGSTIFHYHLRSHAGRKNAALQACIGYGYVDTEDSEEGMVQKLRALEDKYCSCRKPYTVPCTIGSCHKVWELLDYLTTKTATTALFSPKPTANVSIAAFHDPLHAISSQYPSLHNSACWRSIMKLV</sequence>
<evidence type="ECO:0008006" key="3">
    <source>
        <dbReference type="Google" id="ProtNLM"/>
    </source>
</evidence>
<dbReference type="EMBL" id="HBJA01076092">
    <property type="protein sequence ID" value="CAE0815544.1"/>
    <property type="molecule type" value="Transcribed_RNA"/>
</dbReference>
<evidence type="ECO:0000256" key="1">
    <source>
        <dbReference type="SAM" id="SignalP"/>
    </source>
</evidence>
<organism evidence="2">
    <name type="scientific">Eutreptiella gymnastica</name>
    <dbReference type="NCBI Taxonomy" id="73025"/>
    <lineage>
        <taxon>Eukaryota</taxon>
        <taxon>Discoba</taxon>
        <taxon>Euglenozoa</taxon>
        <taxon>Euglenida</taxon>
        <taxon>Spirocuta</taxon>
        <taxon>Euglenophyceae</taxon>
        <taxon>Eutreptiales</taxon>
        <taxon>Eutreptiaceae</taxon>
        <taxon>Eutreptiella</taxon>
    </lineage>
</organism>
<dbReference type="Pfam" id="PF13704">
    <property type="entry name" value="Glyco_tranf_2_4"/>
    <property type="match status" value="1"/>
</dbReference>
<feature type="chain" id="PRO_5030790623" description="Hexosyltransferase" evidence="1">
    <location>
        <begin position="22"/>
        <end position="347"/>
    </location>
</feature>
<keyword evidence="1" id="KW-0732">Signal</keyword>